<keyword evidence="5" id="KW-0547">Nucleotide-binding</keyword>
<dbReference type="Gene3D" id="3.40.50.2300">
    <property type="match status" value="1"/>
</dbReference>
<dbReference type="InterPro" id="IPR002078">
    <property type="entry name" value="Sigma_54_int"/>
</dbReference>
<dbReference type="SUPFAM" id="SSF52172">
    <property type="entry name" value="CheY-like"/>
    <property type="match status" value="1"/>
</dbReference>
<dbReference type="InterPro" id="IPR025662">
    <property type="entry name" value="Sigma_54_int_dom_ATP-bd_1"/>
</dbReference>
<name>A0A2A4CNL8_9RHOB</name>
<evidence type="ECO:0000256" key="6">
    <source>
        <dbReference type="ARBA" id="ARBA00022840"/>
    </source>
</evidence>
<feature type="domain" description="Sigma-54 factor interaction" evidence="13">
    <location>
        <begin position="143"/>
        <end position="371"/>
    </location>
</feature>
<evidence type="ECO:0000256" key="3">
    <source>
        <dbReference type="ARBA" id="ARBA00015308"/>
    </source>
</evidence>
<dbReference type="InterPro" id="IPR027417">
    <property type="entry name" value="P-loop_NTPase"/>
</dbReference>
<comment type="caution">
    <text evidence="15">The sequence shown here is derived from an EMBL/GenBank/DDBJ whole genome shotgun (WGS) entry which is preliminary data.</text>
</comment>
<dbReference type="PANTHER" id="PTHR32071">
    <property type="entry name" value="TRANSCRIPTIONAL REGULATORY PROTEIN"/>
    <property type="match status" value="1"/>
</dbReference>
<keyword evidence="8" id="KW-0805">Transcription regulation</keyword>
<dbReference type="GO" id="GO:0043565">
    <property type="term" value="F:sequence-specific DNA binding"/>
    <property type="evidence" value="ECO:0007669"/>
    <property type="project" value="InterPro"/>
</dbReference>
<evidence type="ECO:0000256" key="9">
    <source>
        <dbReference type="ARBA" id="ARBA00023125"/>
    </source>
</evidence>
<dbReference type="Pfam" id="PF00072">
    <property type="entry name" value="Response_reg"/>
    <property type="match status" value="1"/>
</dbReference>
<dbReference type="PROSITE" id="PS00676">
    <property type="entry name" value="SIGMA54_INTERACT_2"/>
    <property type="match status" value="1"/>
</dbReference>
<dbReference type="InterPro" id="IPR002197">
    <property type="entry name" value="HTH_Fis"/>
</dbReference>
<keyword evidence="11" id="KW-0804">Transcription</keyword>
<dbReference type="SMART" id="SM00448">
    <property type="entry name" value="REC"/>
    <property type="match status" value="1"/>
</dbReference>
<accession>A0A2A4CNL8</accession>
<comment type="subunit">
    <text evidence="2">Interacts with sigma-54.</text>
</comment>
<dbReference type="Pfam" id="PF25601">
    <property type="entry name" value="AAA_lid_14"/>
    <property type="match status" value="1"/>
</dbReference>
<dbReference type="FunFam" id="3.40.50.300:FF:000006">
    <property type="entry name" value="DNA-binding transcriptional regulator NtrC"/>
    <property type="match status" value="1"/>
</dbReference>
<dbReference type="PRINTS" id="PR01590">
    <property type="entry name" value="HTHFIS"/>
</dbReference>
<dbReference type="InterPro" id="IPR058031">
    <property type="entry name" value="AAA_lid_NorR"/>
</dbReference>
<evidence type="ECO:0000313" key="15">
    <source>
        <dbReference type="EMBL" id="PCD76195.1"/>
    </source>
</evidence>
<gene>
    <name evidence="15" type="ORF">CLN94_10215</name>
</gene>
<dbReference type="Gene3D" id="1.10.8.60">
    <property type="match status" value="1"/>
</dbReference>
<dbReference type="Pfam" id="PF02954">
    <property type="entry name" value="HTH_8"/>
    <property type="match status" value="1"/>
</dbReference>
<dbReference type="FunFam" id="3.40.50.2300:FF:000018">
    <property type="entry name" value="DNA-binding transcriptional regulator NtrC"/>
    <property type="match status" value="1"/>
</dbReference>
<feature type="domain" description="Response regulatory" evidence="14">
    <location>
        <begin position="4"/>
        <end position="119"/>
    </location>
</feature>
<dbReference type="InterPro" id="IPR009057">
    <property type="entry name" value="Homeodomain-like_sf"/>
</dbReference>
<dbReference type="InterPro" id="IPR003593">
    <property type="entry name" value="AAA+_ATPase"/>
</dbReference>
<evidence type="ECO:0000256" key="8">
    <source>
        <dbReference type="ARBA" id="ARBA00023015"/>
    </source>
</evidence>
<dbReference type="OrthoDB" id="9802388at2"/>
<dbReference type="CDD" id="cd00009">
    <property type="entry name" value="AAA"/>
    <property type="match status" value="1"/>
</dbReference>
<evidence type="ECO:0000256" key="12">
    <source>
        <dbReference type="PROSITE-ProRule" id="PRU00169"/>
    </source>
</evidence>
<proteinExistence type="predicted"/>
<dbReference type="GO" id="GO:0005524">
    <property type="term" value="F:ATP binding"/>
    <property type="evidence" value="ECO:0007669"/>
    <property type="project" value="UniProtKB-KW"/>
</dbReference>
<dbReference type="Pfam" id="PF00158">
    <property type="entry name" value="Sigma54_activat"/>
    <property type="match status" value="1"/>
</dbReference>
<evidence type="ECO:0000313" key="16">
    <source>
        <dbReference type="Proteomes" id="UP000243507"/>
    </source>
</evidence>
<sequence length="437" mass="46814">MSALIHLVDDDADHRAALLDLIDAGGYRGAAFASAEAALEALAGGARPDLLVSDLRMPGMDGFALLAALKERWPELPVVLITGHGDVPHAVRAMRLGAEDFLEKPYDAAHFLAVVERALRAGETRREVGRLQAEINRRDGAEILGQSHAIEALRARIAALGPLDIDVIVTGETGTGKELVARALHAASPRAAGPFVAVNCAALPEALFETEMFGHAAGAFPGAPEKAGKLEAASGGTLVLDEVEAMPAAAQPKLLRALQERAVERLGENTLRPLDLRIVALSKTDLRPLTLDGSFRADLFYRLAGAEIGLDPLRALGNDVPLLFSHFAELAARRYGRALPEIGYGLRQQLMRRPWPGNVRELKALAERFALGLELPDAPAAAVSEPGTLADKVAAYEAREIRAALERARGNTERAAQALGMARRTLNDKISRYKIRL</sequence>
<evidence type="ECO:0000256" key="11">
    <source>
        <dbReference type="ARBA" id="ARBA00023163"/>
    </source>
</evidence>
<evidence type="ECO:0000256" key="2">
    <source>
        <dbReference type="ARBA" id="ARBA00011135"/>
    </source>
</evidence>
<evidence type="ECO:0000259" key="14">
    <source>
        <dbReference type="PROSITE" id="PS50110"/>
    </source>
</evidence>
<dbReference type="EMBL" id="NTJD01000007">
    <property type="protein sequence ID" value="PCD76195.1"/>
    <property type="molecule type" value="Genomic_DNA"/>
</dbReference>
<evidence type="ECO:0000256" key="7">
    <source>
        <dbReference type="ARBA" id="ARBA00023012"/>
    </source>
</evidence>
<keyword evidence="10" id="KW-0010">Activator</keyword>
<dbReference type="Gene3D" id="3.40.50.300">
    <property type="entry name" value="P-loop containing nucleotide triphosphate hydrolases"/>
    <property type="match status" value="1"/>
</dbReference>
<evidence type="ECO:0000256" key="4">
    <source>
        <dbReference type="ARBA" id="ARBA00022553"/>
    </source>
</evidence>
<dbReference type="InterPro" id="IPR001789">
    <property type="entry name" value="Sig_transdc_resp-reg_receiver"/>
</dbReference>
<dbReference type="SMART" id="SM00382">
    <property type="entry name" value="AAA"/>
    <property type="match status" value="1"/>
</dbReference>
<organism evidence="15 16">
    <name type="scientific">Pseudothioclava arenosa</name>
    <dbReference type="NCBI Taxonomy" id="1795308"/>
    <lineage>
        <taxon>Bacteria</taxon>
        <taxon>Pseudomonadati</taxon>
        <taxon>Pseudomonadota</taxon>
        <taxon>Alphaproteobacteria</taxon>
        <taxon>Rhodobacterales</taxon>
        <taxon>Paracoccaceae</taxon>
        <taxon>Pseudothioclava</taxon>
    </lineage>
</organism>
<dbReference type="PROSITE" id="PS50110">
    <property type="entry name" value="RESPONSE_REGULATORY"/>
    <property type="match status" value="1"/>
</dbReference>
<dbReference type="InterPro" id="IPR025944">
    <property type="entry name" value="Sigma_54_int_dom_CS"/>
</dbReference>
<keyword evidence="7" id="KW-0902">Two-component regulatory system</keyword>
<dbReference type="InterPro" id="IPR011006">
    <property type="entry name" value="CheY-like_superfamily"/>
</dbReference>
<dbReference type="AlphaFoldDB" id="A0A2A4CNL8"/>
<feature type="modified residue" description="4-aspartylphosphate" evidence="12">
    <location>
        <position position="54"/>
    </location>
</feature>
<dbReference type="PROSITE" id="PS50045">
    <property type="entry name" value="SIGMA54_INTERACT_4"/>
    <property type="match status" value="1"/>
</dbReference>
<evidence type="ECO:0000256" key="1">
    <source>
        <dbReference type="ARBA" id="ARBA00002167"/>
    </source>
</evidence>
<reference evidence="15 16" key="1">
    <citation type="submission" date="2017-09" db="EMBL/GenBank/DDBJ databases">
        <title>A multilocus sequence analysis scheme for characterization of bacteria in the genus Thioclava.</title>
        <authorList>
            <person name="Liu Y."/>
            <person name="Shao Z."/>
        </authorList>
    </citation>
    <scope>NUCLEOTIDE SEQUENCE [LARGE SCALE GENOMIC DNA]</scope>
    <source>
        <strain evidence="15 16">CAU 1312</strain>
    </source>
</reference>
<dbReference type="RefSeq" id="WP_096433844.1">
    <property type="nucleotide sequence ID" value="NZ_NTJD01000007.1"/>
</dbReference>
<dbReference type="PROSITE" id="PS00675">
    <property type="entry name" value="SIGMA54_INTERACT_1"/>
    <property type="match status" value="1"/>
</dbReference>
<dbReference type="Proteomes" id="UP000243507">
    <property type="component" value="Unassembled WGS sequence"/>
</dbReference>
<evidence type="ECO:0000256" key="5">
    <source>
        <dbReference type="ARBA" id="ARBA00022741"/>
    </source>
</evidence>
<dbReference type="GO" id="GO:0006355">
    <property type="term" value="P:regulation of DNA-templated transcription"/>
    <property type="evidence" value="ECO:0007669"/>
    <property type="project" value="InterPro"/>
</dbReference>
<comment type="function">
    <text evidence="1">Required for activation of most nif operons, which are directly involved in nitrogen fixation.</text>
</comment>
<dbReference type="SUPFAM" id="SSF52540">
    <property type="entry name" value="P-loop containing nucleoside triphosphate hydrolases"/>
    <property type="match status" value="1"/>
</dbReference>
<keyword evidence="4 12" id="KW-0597">Phosphoprotein</keyword>
<evidence type="ECO:0000259" key="13">
    <source>
        <dbReference type="PROSITE" id="PS50045"/>
    </source>
</evidence>
<dbReference type="InterPro" id="IPR025943">
    <property type="entry name" value="Sigma_54_int_dom_ATP-bd_2"/>
</dbReference>
<protein>
    <recommendedName>
        <fullName evidence="3">Nif-specific regulatory protein</fullName>
    </recommendedName>
</protein>
<keyword evidence="9" id="KW-0238">DNA-binding</keyword>
<dbReference type="GO" id="GO:0000160">
    <property type="term" value="P:phosphorelay signal transduction system"/>
    <property type="evidence" value="ECO:0007669"/>
    <property type="project" value="UniProtKB-KW"/>
</dbReference>
<dbReference type="SUPFAM" id="SSF46689">
    <property type="entry name" value="Homeodomain-like"/>
    <property type="match status" value="1"/>
</dbReference>
<dbReference type="PANTHER" id="PTHR32071:SF57">
    <property type="entry name" value="C4-DICARBOXYLATE TRANSPORT TRANSCRIPTIONAL REGULATORY PROTEIN DCTD"/>
    <property type="match status" value="1"/>
</dbReference>
<keyword evidence="6" id="KW-0067">ATP-binding</keyword>
<dbReference type="PROSITE" id="PS00688">
    <property type="entry name" value="SIGMA54_INTERACT_3"/>
    <property type="match status" value="1"/>
</dbReference>
<dbReference type="Gene3D" id="1.10.10.60">
    <property type="entry name" value="Homeodomain-like"/>
    <property type="match status" value="1"/>
</dbReference>
<evidence type="ECO:0000256" key="10">
    <source>
        <dbReference type="ARBA" id="ARBA00023159"/>
    </source>
</evidence>
<keyword evidence="16" id="KW-1185">Reference proteome</keyword>